<keyword evidence="3" id="KW-1185">Reference proteome</keyword>
<name>A0A7X1NPH8_9MICC</name>
<organism evidence="2 3">
    <name type="scientific">Arthrobacter bussei</name>
    <dbReference type="NCBI Taxonomy" id="2594179"/>
    <lineage>
        <taxon>Bacteria</taxon>
        <taxon>Bacillati</taxon>
        <taxon>Actinomycetota</taxon>
        <taxon>Actinomycetes</taxon>
        <taxon>Micrococcales</taxon>
        <taxon>Micrococcaceae</taxon>
        <taxon>Arthrobacter</taxon>
    </lineage>
</organism>
<dbReference type="EMBL" id="VJXX01000001">
    <property type="protein sequence ID" value="MPY10548.1"/>
    <property type="molecule type" value="Genomic_DNA"/>
</dbReference>
<feature type="compositionally biased region" description="Basic and acidic residues" evidence="1">
    <location>
        <begin position="116"/>
        <end position="125"/>
    </location>
</feature>
<accession>A0A7X1NPH8</accession>
<evidence type="ECO:0000313" key="2">
    <source>
        <dbReference type="EMBL" id="MPY10548.1"/>
    </source>
</evidence>
<dbReference type="AlphaFoldDB" id="A0A7X1NPH8"/>
<feature type="region of interest" description="Disordered" evidence="1">
    <location>
        <begin position="103"/>
        <end position="125"/>
    </location>
</feature>
<sequence>MHAARPAAIHNVMIAAADLENAEFTRDALALVCGDAIRQALATGLTHHELAEAAGLSEVDVRRLAEQPTLPVAPPAGVTYIAGYPLPDLAAAGRPSLLPEESLAGAAAAVAPSPGGERKEPDAAR</sequence>
<dbReference type="RefSeq" id="WP_152813468.1">
    <property type="nucleotide sequence ID" value="NZ_VJXX01000001.1"/>
</dbReference>
<dbReference type="OrthoDB" id="4945176at2"/>
<reference evidence="3" key="1">
    <citation type="submission" date="2019-07" db="EMBL/GenBank/DDBJ databases">
        <title>Arthrobacter KR32 sp. nov., isolated from mountain cheese made of cows milk.</title>
        <authorList>
            <person name="Flegler A."/>
        </authorList>
    </citation>
    <scope>NUCLEOTIDE SEQUENCE [LARGE SCALE GENOMIC DNA]</scope>
    <source>
        <strain evidence="3">KR32</strain>
    </source>
</reference>
<evidence type="ECO:0000256" key="1">
    <source>
        <dbReference type="SAM" id="MobiDB-lite"/>
    </source>
</evidence>
<comment type="caution">
    <text evidence="2">The sequence shown here is derived from an EMBL/GenBank/DDBJ whole genome shotgun (WGS) entry which is preliminary data.</text>
</comment>
<protein>
    <submittedName>
        <fullName evidence="2">Uncharacterized protein</fullName>
    </submittedName>
</protein>
<feature type="compositionally biased region" description="Low complexity" evidence="1">
    <location>
        <begin position="103"/>
        <end position="115"/>
    </location>
</feature>
<evidence type="ECO:0000313" key="3">
    <source>
        <dbReference type="Proteomes" id="UP000326464"/>
    </source>
</evidence>
<dbReference type="Proteomes" id="UP000326464">
    <property type="component" value="Unassembled WGS sequence"/>
</dbReference>
<proteinExistence type="predicted"/>
<gene>
    <name evidence="2" type="ORF">FNH21_07390</name>
</gene>